<dbReference type="RefSeq" id="WP_007312446.1">
    <property type="nucleotide sequence ID" value="NZ_AESD01000683.1"/>
</dbReference>
<dbReference type="GeneID" id="88769463"/>
<evidence type="ECO:0000313" key="2">
    <source>
        <dbReference type="Proteomes" id="UP000003477"/>
    </source>
</evidence>
<evidence type="ECO:0000313" key="1">
    <source>
        <dbReference type="EMBL" id="EHJ10697.1"/>
    </source>
</evidence>
<sequence length="40" mass="4733">MTIVDRWFPSSKTCSRCGSIKKELSLSERIYRRDVRTRNG</sequence>
<reference evidence="1 2" key="1">
    <citation type="journal article" date="2011" name="Front. Microbiol.">
        <title>Two Strains of Crocosphaera watsonii with Highly Conserved Genomes are Distinguished by Strain-Specific Features.</title>
        <authorList>
            <person name="Bench S.R."/>
            <person name="Ilikchyan I.N."/>
            <person name="Tripp H.J."/>
            <person name="Zehr J.P."/>
        </authorList>
    </citation>
    <scope>NUCLEOTIDE SEQUENCE [LARGE SCALE GENOMIC DNA]</scope>
    <source>
        <strain evidence="1 2">WH 0003</strain>
    </source>
</reference>
<protein>
    <submittedName>
        <fullName evidence="1">Uncharacterized protein</fullName>
    </submittedName>
</protein>
<proteinExistence type="predicted"/>
<name>G5JAX9_CROWT</name>
<dbReference type="Proteomes" id="UP000003477">
    <property type="component" value="Unassembled WGS sequence"/>
</dbReference>
<accession>G5JAX9</accession>
<dbReference type="AlphaFoldDB" id="G5JAX9"/>
<dbReference type="EMBL" id="AESD01000683">
    <property type="protein sequence ID" value="EHJ10697.1"/>
    <property type="molecule type" value="Genomic_DNA"/>
</dbReference>
<organism evidence="1 2">
    <name type="scientific">Crocosphaera watsonii WH 0003</name>
    <dbReference type="NCBI Taxonomy" id="423471"/>
    <lineage>
        <taxon>Bacteria</taxon>
        <taxon>Bacillati</taxon>
        <taxon>Cyanobacteriota</taxon>
        <taxon>Cyanophyceae</taxon>
        <taxon>Oscillatoriophycideae</taxon>
        <taxon>Chroococcales</taxon>
        <taxon>Aphanothecaceae</taxon>
        <taxon>Crocosphaera</taxon>
    </lineage>
</organism>
<gene>
    <name evidence="1" type="ORF">CWATWH0003_4590</name>
</gene>
<comment type="caution">
    <text evidence="1">The sequence shown here is derived from an EMBL/GenBank/DDBJ whole genome shotgun (WGS) entry which is preliminary data.</text>
</comment>